<evidence type="ECO:0000313" key="2">
    <source>
        <dbReference type="EMBL" id="MBX38440.1"/>
    </source>
</evidence>
<accession>A0A2P2N7N2</accession>
<proteinExistence type="predicted"/>
<protein>
    <submittedName>
        <fullName evidence="2">Uncharacterized protein</fullName>
    </submittedName>
</protein>
<name>A0A2P2N7N2_RHIMU</name>
<sequence length="21" mass="2354">MTQNSTGGFDSLLTIHQLPRH</sequence>
<feature type="region of interest" description="Disordered" evidence="1">
    <location>
        <begin position="1"/>
        <end position="21"/>
    </location>
</feature>
<dbReference type="AlphaFoldDB" id="A0A2P2N7N2"/>
<reference evidence="2" key="1">
    <citation type="submission" date="2018-02" db="EMBL/GenBank/DDBJ databases">
        <title>Rhizophora mucronata_Transcriptome.</title>
        <authorList>
            <person name="Meera S.P."/>
            <person name="Sreeshan A."/>
            <person name="Augustine A."/>
        </authorList>
    </citation>
    <scope>NUCLEOTIDE SEQUENCE</scope>
    <source>
        <tissue evidence="2">Leaf</tissue>
    </source>
</reference>
<evidence type="ECO:0000256" key="1">
    <source>
        <dbReference type="SAM" id="MobiDB-lite"/>
    </source>
</evidence>
<dbReference type="EMBL" id="GGEC01057956">
    <property type="protein sequence ID" value="MBX38440.1"/>
    <property type="molecule type" value="Transcribed_RNA"/>
</dbReference>
<organism evidence="2">
    <name type="scientific">Rhizophora mucronata</name>
    <name type="common">Asiatic mangrove</name>
    <dbReference type="NCBI Taxonomy" id="61149"/>
    <lineage>
        <taxon>Eukaryota</taxon>
        <taxon>Viridiplantae</taxon>
        <taxon>Streptophyta</taxon>
        <taxon>Embryophyta</taxon>
        <taxon>Tracheophyta</taxon>
        <taxon>Spermatophyta</taxon>
        <taxon>Magnoliopsida</taxon>
        <taxon>eudicotyledons</taxon>
        <taxon>Gunneridae</taxon>
        <taxon>Pentapetalae</taxon>
        <taxon>rosids</taxon>
        <taxon>fabids</taxon>
        <taxon>Malpighiales</taxon>
        <taxon>Rhizophoraceae</taxon>
        <taxon>Rhizophora</taxon>
    </lineage>
</organism>